<dbReference type="EMBL" id="JARK01000099">
    <property type="protein sequence ID" value="EYC43219.1"/>
    <property type="molecule type" value="Genomic_DNA"/>
</dbReference>
<proteinExistence type="predicted"/>
<evidence type="ECO:0000313" key="2">
    <source>
        <dbReference type="Proteomes" id="UP000024635"/>
    </source>
</evidence>
<dbReference type="AlphaFoldDB" id="A0A016WTR8"/>
<accession>A0A016WTR8</accession>
<reference evidence="2" key="1">
    <citation type="journal article" date="2015" name="Nat. Genet.">
        <title>The genome and transcriptome of the zoonotic hookworm Ancylostoma ceylanicum identify infection-specific gene families.</title>
        <authorList>
            <person name="Schwarz E.M."/>
            <person name="Hu Y."/>
            <person name="Antoshechkin I."/>
            <person name="Miller M.M."/>
            <person name="Sternberg P.W."/>
            <person name="Aroian R.V."/>
        </authorList>
    </citation>
    <scope>NUCLEOTIDE SEQUENCE</scope>
    <source>
        <strain evidence="2">HY135</strain>
    </source>
</reference>
<evidence type="ECO:0000313" key="1">
    <source>
        <dbReference type="EMBL" id="EYC43219.1"/>
    </source>
</evidence>
<dbReference type="Proteomes" id="UP000024635">
    <property type="component" value="Unassembled WGS sequence"/>
</dbReference>
<keyword evidence="2" id="KW-1185">Reference proteome</keyword>
<protein>
    <submittedName>
        <fullName evidence="1">Uncharacterized protein</fullName>
    </submittedName>
</protein>
<organism evidence="1 2">
    <name type="scientific">Ancylostoma ceylanicum</name>
    <dbReference type="NCBI Taxonomy" id="53326"/>
    <lineage>
        <taxon>Eukaryota</taxon>
        <taxon>Metazoa</taxon>
        <taxon>Ecdysozoa</taxon>
        <taxon>Nematoda</taxon>
        <taxon>Chromadorea</taxon>
        <taxon>Rhabditida</taxon>
        <taxon>Rhabditina</taxon>
        <taxon>Rhabditomorpha</taxon>
        <taxon>Strongyloidea</taxon>
        <taxon>Ancylostomatidae</taxon>
        <taxon>Ancylostomatinae</taxon>
        <taxon>Ancylostoma</taxon>
    </lineage>
</organism>
<gene>
    <name evidence="1" type="primary">Acey_s0499.g2550</name>
    <name evidence="1" type="ORF">Y032_0499g2550</name>
</gene>
<sequence>MRLTTQFDYSQIVVPVGKASLGGGRVKEQESAEPLFRKMVWLVPPGASRIPCLEYQEVSLILSVNKF</sequence>
<comment type="caution">
    <text evidence="1">The sequence shown here is derived from an EMBL/GenBank/DDBJ whole genome shotgun (WGS) entry which is preliminary data.</text>
</comment>
<name>A0A016WTR8_9BILA</name>